<dbReference type="AlphaFoldDB" id="A0ABD0KLX5"/>
<evidence type="ECO:0000313" key="12">
    <source>
        <dbReference type="EMBL" id="KAK7488154.1"/>
    </source>
</evidence>
<dbReference type="EMBL" id="JACVVK020000154">
    <property type="protein sequence ID" value="KAK7488154.1"/>
    <property type="molecule type" value="Genomic_DNA"/>
</dbReference>
<evidence type="ECO:0000256" key="2">
    <source>
        <dbReference type="ARBA" id="ARBA00022475"/>
    </source>
</evidence>
<keyword evidence="13" id="KW-1185">Reference proteome</keyword>
<name>A0ABD0KLX5_9CAEN</name>
<evidence type="ECO:0000256" key="7">
    <source>
        <dbReference type="ARBA" id="ARBA00023170"/>
    </source>
</evidence>
<accession>A0ABD0KLX5</accession>
<evidence type="ECO:0000259" key="11">
    <source>
        <dbReference type="PROSITE" id="PS50262"/>
    </source>
</evidence>
<evidence type="ECO:0000313" key="13">
    <source>
        <dbReference type="Proteomes" id="UP001519460"/>
    </source>
</evidence>
<dbReference type="PANTHER" id="PTHR24246:SF27">
    <property type="entry name" value="ADENOSINE RECEPTOR, ISOFORM A"/>
    <property type="match status" value="1"/>
</dbReference>
<evidence type="ECO:0000256" key="6">
    <source>
        <dbReference type="ARBA" id="ARBA00023136"/>
    </source>
</evidence>
<keyword evidence="6 10" id="KW-0472">Membrane</keyword>
<keyword evidence="2" id="KW-1003">Cell membrane</keyword>
<gene>
    <name evidence="12" type="ORF">BaRGS_00020596</name>
</gene>
<dbReference type="CDD" id="cd00637">
    <property type="entry name" value="7tm_classA_rhodopsin-like"/>
    <property type="match status" value="1"/>
</dbReference>
<keyword evidence="5" id="KW-0297">G-protein coupled receptor</keyword>
<keyword evidence="3 10" id="KW-0812">Transmembrane</keyword>
<comment type="subcellular location">
    <subcellularLocation>
        <location evidence="1">Cell membrane</location>
        <topology evidence="1">Multi-pass membrane protein</topology>
    </subcellularLocation>
</comment>
<feature type="transmembrane region" description="Helical" evidence="10">
    <location>
        <begin position="101"/>
        <end position="122"/>
    </location>
</feature>
<evidence type="ECO:0000256" key="4">
    <source>
        <dbReference type="ARBA" id="ARBA00022989"/>
    </source>
</evidence>
<evidence type="ECO:0000256" key="3">
    <source>
        <dbReference type="ARBA" id="ARBA00022692"/>
    </source>
</evidence>
<dbReference type="Gene3D" id="1.20.1070.10">
    <property type="entry name" value="Rhodopsin 7-helix transmembrane proteins"/>
    <property type="match status" value="1"/>
</dbReference>
<dbReference type="PANTHER" id="PTHR24246">
    <property type="entry name" value="OLFACTORY RECEPTOR AND ADENOSINE RECEPTOR"/>
    <property type="match status" value="1"/>
</dbReference>
<keyword evidence="9" id="KW-0807">Transducer</keyword>
<dbReference type="Pfam" id="PF00001">
    <property type="entry name" value="7tm_1"/>
    <property type="match status" value="1"/>
</dbReference>
<comment type="caution">
    <text evidence="12">The sequence shown here is derived from an EMBL/GenBank/DDBJ whole genome shotgun (WGS) entry which is preliminary data.</text>
</comment>
<keyword evidence="7" id="KW-0675">Receptor</keyword>
<keyword evidence="8" id="KW-0325">Glycoprotein</keyword>
<feature type="transmembrane region" description="Helical" evidence="10">
    <location>
        <begin position="186"/>
        <end position="205"/>
    </location>
</feature>
<feature type="transmembrane region" description="Helical" evidence="10">
    <location>
        <begin position="280"/>
        <end position="301"/>
    </location>
</feature>
<dbReference type="GO" id="GO:0005886">
    <property type="term" value="C:plasma membrane"/>
    <property type="evidence" value="ECO:0007669"/>
    <property type="project" value="UniProtKB-SubCell"/>
</dbReference>
<dbReference type="GO" id="GO:0004930">
    <property type="term" value="F:G protein-coupled receptor activity"/>
    <property type="evidence" value="ECO:0007669"/>
    <property type="project" value="UniProtKB-KW"/>
</dbReference>
<evidence type="ECO:0000256" key="8">
    <source>
        <dbReference type="ARBA" id="ARBA00023180"/>
    </source>
</evidence>
<dbReference type="PROSITE" id="PS50262">
    <property type="entry name" value="G_PROTEIN_RECEP_F1_2"/>
    <property type="match status" value="1"/>
</dbReference>
<dbReference type="Proteomes" id="UP001519460">
    <property type="component" value="Unassembled WGS sequence"/>
</dbReference>
<feature type="transmembrane region" description="Helical" evidence="10">
    <location>
        <begin position="239"/>
        <end position="260"/>
    </location>
</feature>
<protein>
    <recommendedName>
        <fullName evidence="11">G-protein coupled receptors family 1 profile domain-containing protein</fullName>
    </recommendedName>
</protein>
<dbReference type="SUPFAM" id="SSF81321">
    <property type="entry name" value="Family A G protein-coupled receptor-like"/>
    <property type="match status" value="1"/>
</dbReference>
<dbReference type="InterPro" id="IPR017452">
    <property type="entry name" value="GPCR_Rhodpsn_7TM"/>
</dbReference>
<keyword evidence="4 10" id="KW-1133">Transmembrane helix</keyword>
<reference evidence="12 13" key="1">
    <citation type="journal article" date="2023" name="Sci. Data">
        <title>Genome assembly of the Korean intertidal mud-creeper Batillaria attramentaria.</title>
        <authorList>
            <person name="Patra A.K."/>
            <person name="Ho P.T."/>
            <person name="Jun S."/>
            <person name="Lee S.J."/>
            <person name="Kim Y."/>
            <person name="Won Y.J."/>
        </authorList>
    </citation>
    <scope>NUCLEOTIDE SEQUENCE [LARGE SCALE GENOMIC DNA]</scope>
    <source>
        <strain evidence="12">Wonlab-2016</strain>
    </source>
</reference>
<evidence type="ECO:0000256" key="5">
    <source>
        <dbReference type="ARBA" id="ARBA00023040"/>
    </source>
</evidence>
<feature type="domain" description="G-protein coupled receptors family 1 profile" evidence="11">
    <location>
        <begin position="41"/>
        <end position="299"/>
    </location>
</feature>
<evidence type="ECO:0000256" key="1">
    <source>
        <dbReference type="ARBA" id="ARBA00004651"/>
    </source>
</evidence>
<evidence type="ECO:0000256" key="10">
    <source>
        <dbReference type="SAM" id="Phobius"/>
    </source>
</evidence>
<feature type="transmembrane region" description="Helical" evidence="10">
    <location>
        <begin position="62"/>
        <end position="81"/>
    </location>
</feature>
<feature type="transmembrane region" description="Helical" evidence="10">
    <location>
        <begin position="29"/>
        <end position="50"/>
    </location>
</feature>
<evidence type="ECO:0000256" key="9">
    <source>
        <dbReference type="ARBA" id="ARBA00023224"/>
    </source>
</evidence>
<dbReference type="InterPro" id="IPR000276">
    <property type="entry name" value="GPCR_Rhodpsn"/>
</dbReference>
<feature type="transmembrane region" description="Helical" evidence="10">
    <location>
        <begin position="143"/>
        <end position="166"/>
    </location>
</feature>
<proteinExistence type="predicted"/>
<sequence>MASTTEMDEWTNTTGANDAVADKVESRSILIKVFAPMITVVNGFTLVVVLKTRVLNGKSKDCTFQMLLSTLTGSDVLFGLVVTQRALWPKTPDGQDPVCRVYYSVILLATYSRAFVIVLIALDRTVATASPFAYRATATPNKMLVMIAFVWVLSAVFVVATVAGGFPPNTQCRTPSNLLPVRGRTVFAVTLLVCALAASCLYVYLAWMMKTRMAQVGRHVSMSSPRLFQNGISPRKRQAAAMGLALAVVFLLGCLPLSLYILLVTGSNADFLTPKDRSEILYGLIICLVVSAVLDPVVYFWRIKGLWPACTKWRPTPTHRAVTCTSQLQN</sequence>
<organism evidence="12 13">
    <name type="scientific">Batillaria attramentaria</name>
    <dbReference type="NCBI Taxonomy" id="370345"/>
    <lineage>
        <taxon>Eukaryota</taxon>
        <taxon>Metazoa</taxon>
        <taxon>Spiralia</taxon>
        <taxon>Lophotrochozoa</taxon>
        <taxon>Mollusca</taxon>
        <taxon>Gastropoda</taxon>
        <taxon>Caenogastropoda</taxon>
        <taxon>Sorbeoconcha</taxon>
        <taxon>Cerithioidea</taxon>
        <taxon>Batillariidae</taxon>
        <taxon>Batillaria</taxon>
    </lineage>
</organism>